<dbReference type="PANTHER" id="PTHR46172:SF1">
    <property type="entry name" value="DNA POLYMERASE EPSILON SUBUNIT 3"/>
    <property type="match status" value="1"/>
</dbReference>
<dbReference type="Pfam" id="PF00808">
    <property type="entry name" value="CBFD_NFYB_HMF"/>
    <property type="match status" value="1"/>
</dbReference>
<keyword evidence="6" id="KW-1185">Reference proteome</keyword>
<evidence type="ECO:0000313" key="5">
    <source>
        <dbReference type="EMBL" id="THU64710.1"/>
    </source>
</evidence>
<feature type="region of interest" description="Disordered" evidence="3">
    <location>
        <begin position="1"/>
        <end position="26"/>
    </location>
</feature>
<protein>
    <recommendedName>
        <fullName evidence="4">Transcription factor CBF/NF-Y/archaeal histone domain-containing protein</fullName>
    </recommendedName>
</protein>
<dbReference type="Gene3D" id="1.10.20.10">
    <property type="entry name" value="Histone, subunit A"/>
    <property type="match status" value="1"/>
</dbReference>
<dbReference type="GO" id="GO:0031507">
    <property type="term" value="P:heterochromatin formation"/>
    <property type="evidence" value="ECO:0007669"/>
    <property type="project" value="TreeGrafter"/>
</dbReference>
<dbReference type="InterPro" id="IPR009072">
    <property type="entry name" value="Histone-fold"/>
</dbReference>
<comment type="caution">
    <text evidence="5">The sequence shown here is derived from an EMBL/GenBank/DDBJ whole genome shotgun (WGS) entry which is preliminary data.</text>
</comment>
<keyword evidence="2" id="KW-0539">Nucleus</keyword>
<evidence type="ECO:0000313" key="6">
    <source>
        <dbReference type="Proteomes" id="UP000317650"/>
    </source>
</evidence>
<feature type="compositionally biased region" description="Basic and acidic residues" evidence="3">
    <location>
        <begin position="122"/>
        <end position="141"/>
    </location>
</feature>
<evidence type="ECO:0000256" key="3">
    <source>
        <dbReference type="SAM" id="MobiDB-lite"/>
    </source>
</evidence>
<dbReference type="PANTHER" id="PTHR46172">
    <property type="entry name" value="DNA POLYMERASE EPSILON SUBUNIT 3"/>
    <property type="match status" value="1"/>
</dbReference>
<feature type="domain" description="Transcription factor CBF/NF-Y/archaeal histone" evidence="4">
    <location>
        <begin position="55"/>
        <end position="102"/>
    </location>
</feature>
<dbReference type="GO" id="GO:0046982">
    <property type="term" value="F:protein heterodimerization activity"/>
    <property type="evidence" value="ECO:0007669"/>
    <property type="project" value="InterPro"/>
</dbReference>
<dbReference type="SUPFAM" id="SSF47113">
    <property type="entry name" value="Histone-fold"/>
    <property type="match status" value="1"/>
</dbReference>
<dbReference type="InterPro" id="IPR003958">
    <property type="entry name" value="CBFA_NFYB_domain"/>
</dbReference>
<dbReference type="GO" id="GO:0008622">
    <property type="term" value="C:epsilon DNA polymerase complex"/>
    <property type="evidence" value="ECO:0007669"/>
    <property type="project" value="TreeGrafter"/>
</dbReference>
<comment type="subcellular location">
    <subcellularLocation>
        <location evidence="1">Nucleus</location>
    </subcellularLocation>
</comment>
<sequence length="166" mass="18085">MKNKAGGSDGEGGSGSARRAKGSETPVDVLPKEVVLQMVKDRLARLSDEMGDKEEVAVEDDVLLAFTESTCAFINHLYARARDLCKQSGKKTVDADHVLDALKEINFPQFVRDLEAALEAFKEENAGEKSEEKATADECQKQDVQSSKDSQDAVEESSEETVASEE</sequence>
<reference evidence="5 6" key="1">
    <citation type="journal article" date="2019" name="Nat. Plants">
        <title>Genome sequencing of Musa balbisiana reveals subgenome evolution and function divergence in polyploid bananas.</title>
        <authorList>
            <person name="Yao X."/>
        </authorList>
    </citation>
    <scope>NUCLEOTIDE SEQUENCE [LARGE SCALE GENOMIC DNA]</scope>
    <source>
        <strain evidence="6">cv. DH-PKW</strain>
        <tissue evidence="5">Leaves</tissue>
    </source>
</reference>
<dbReference type="STRING" id="52838.A0A4S8JRL3"/>
<evidence type="ECO:0000256" key="2">
    <source>
        <dbReference type="ARBA" id="ARBA00023242"/>
    </source>
</evidence>
<gene>
    <name evidence="5" type="ORF">C4D60_Mb01t29310</name>
</gene>
<feature type="region of interest" description="Disordered" evidence="3">
    <location>
        <begin position="122"/>
        <end position="166"/>
    </location>
</feature>
<accession>A0A4S8JRL3</accession>
<dbReference type="GO" id="GO:0031490">
    <property type="term" value="F:chromatin DNA binding"/>
    <property type="evidence" value="ECO:0007669"/>
    <property type="project" value="TreeGrafter"/>
</dbReference>
<evidence type="ECO:0000259" key="4">
    <source>
        <dbReference type="Pfam" id="PF00808"/>
    </source>
</evidence>
<organism evidence="5 6">
    <name type="scientific">Musa balbisiana</name>
    <name type="common">Banana</name>
    <dbReference type="NCBI Taxonomy" id="52838"/>
    <lineage>
        <taxon>Eukaryota</taxon>
        <taxon>Viridiplantae</taxon>
        <taxon>Streptophyta</taxon>
        <taxon>Embryophyta</taxon>
        <taxon>Tracheophyta</taxon>
        <taxon>Spermatophyta</taxon>
        <taxon>Magnoliopsida</taxon>
        <taxon>Liliopsida</taxon>
        <taxon>Zingiberales</taxon>
        <taxon>Musaceae</taxon>
        <taxon>Musa</taxon>
    </lineage>
</organism>
<dbReference type="GO" id="GO:0006272">
    <property type="term" value="P:leading strand elongation"/>
    <property type="evidence" value="ECO:0007669"/>
    <property type="project" value="TreeGrafter"/>
</dbReference>
<dbReference type="InterPro" id="IPR051377">
    <property type="entry name" value="DNA_Pol-Epsilon_Subunit"/>
</dbReference>
<dbReference type="GO" id="GO:0008623">
    <property type="term" value="C:CHRAC"/>
    <property type="evidence" value="ECO:0007669"/>
    <property type="project" value="TreeGrafter"/>
</dbReference>
<name>A0A4S8JRL3_MUSBA</name>
<dbReference type="GO" id="GO:0006974">
    <property type="term" value="P:DNA damage response"/>
    <property type="evidence" value="ECO:0007669"/>
    <property type="project" value="TreeGrafter"/>
</dbReference>
<dbReference type="CDD" id="cd22928">
    <property type="entry name" value="HFD_POLE3_DPB4"/>
    <property type="match status" value="1"/>
</dbReference>
<dbReference type="AlphaFoldDB" id="A0A4S8JRL3"/>
<dbReference type="EMBL" id="PYDT01000004">
    <property type="protein sequence ID" value="THU64710.1"/>
    <property type="molecule type" value="Genomic_DNA"/>
</dbReference>
<proteinExistence type="predicted"/>
<evidence type="ECO:0000256" key="1">
    <source>
        <dbReference type="ARBA" id="ARBA00004123"/>
    </source>
</evidence>
<dbReference type="Proteomes" id="UP000317650">
    <property type="component" value="Chromosome 1"/>
</dbReference>
<feature type="compositionally biased region" description="Acidic residues" evidence="3">
    <location>
        <begin position="152"/>
        <end position="166"/>
    </location>
</feature>